<evidence type="ECO:0000313" key="3">
    <source>
        <dbReference type="Proteomes" id="UP000326553"/>
    </source>
</evidence>
<reference evidence="2 3" key="1">
    <citation type="submission" date="2017-09" db="EMBL/GenBank/DDBJ databases">
        <authorList>
            <person name="Lee N."/>
            <person name="Cho B.-K."/>
        </authorList>
    </citation>
    <scope>NUCLEOTIDE SEQUENCE [LARGE SCALE GENOMIC DNA]</scope>
    <source>
        <strain evidence="2 3">ATCC 12461</strain>
    </source>
</reference>
<dbReference type="Proteomes" id="UP000326553">
    <property type="component" value="Chromosome"/>
</dbReference>
<dbReference type="RefSeq" id="WP_055534742.1">
    <property type="nucleotide sequence ID" value="NZ_CP023695.1"/>
</dbReference>
<name>A0A5J6HIU1_STRAD</name>
<protein>
    <recommendedName>
        <fullName evidence="1">NERD domain-containing protein</fullName>
    </recommendedName>
</protein>
<dbReference type="KEGG" id="salw:CP975_12920"/>
<dbReference type="OrthoDB" id="4509614at2"/>
<sequence>MRTIPSEISRRTRSRAERSVFAALKAIPDSESVALHSVHLPAHRYKRVGEIDFVVVTPQLILFIEVKGGQISHHDGEWRFGRGDGTADVRREGPFAQASSGMHELERELRQAVDGLRARRAVGGYLVITPDVDLPPMTEYDPEQYLGQRAYDGGRGLEAAIERAGKYWRKKGQNRSAISPIPAALRKEIVRAMRPNFDLVPNLRSRITDLEAEFERLTAEQYEKIDALAENPRHVWRGGAGTGKTFLAAEAARRKSVNGSVLFTCASSPLARHVAHVLSDEPVTVLPYERLHEVRGRTFDHLIVDEAQDLMNFKALNELDELIDGGLERGHWIFMLDQNNQVLSPQHYDDEAWEYLRGLGVTSLALGRNCRNTEQIVTQVQTYTGADLGVAKAGQGEHVVFADVRSRVHEAEALDAYLDRLAAEGLSPGDITILSSTGDWENSSARLSRRSGRIEPYSDLVGTGAPRRRITWSSVADFKGLENQAVCVIDMEPEALAGRLDAVYVAWTRARAQLWIATRPGVKPLLNDMCLASLKLKRNGAAK</sequence>
<dbReference type="AlphaFoldDB" id="A0A5J6HIU1"/>
<gene>
    <name evidence="2" type="ORF">CP975_12920</name>
</gene>
<feature type="domain" description="NERD" evidence="1">
    <location>
        <begin position="14"/>
        <end position="113"/>
    </location>
</feature>
<proteinExistence type="predicted"/>
<dbReference type="Gene3D" id="3.40.50.300">
    <property type="entry name" value="P-loop containing nucleotide triphosphate hydrolases"/>
    <property type="match status" value="2"/>
</dbReference>
<dbReference type="InterPro" id="IPR027417">
    <property type="entry name" value="P-loop_NTPase"/>
</dbReference>
<dbReference type="Pfam" id="PF08378">
    <property type="entry name" value="NERD"/>
    <property type="match status" value="1"/>
</dbReference>
<evidence type="ECO:0000313" key="2">
    <source>
        <dbReference type="EMBL" id="QEV18280.1"/>
    </source>
</evidence>
<accession>A0A5J6HIU1</accession>
<organism evidence="2 3">
    <name type="scientific">Streptomyces alboniger</name>
    <dbReference type="NCBI Taxonomy" id="132473"/>
    <lineage>
        <taxon>Bacteria</taxon>
        <taxon>Bacillati</taxon>
        <taxon>Actinomycetota</taxon>
        <taxon>Actinomycetes</taxon>
        <taxon>Kitasatosporales</taxon>
        <taxon>Streptomycetaceae</taxon>
        <taxon>Streptomyces</taxon>
        <taxon>Streptomyces aurantiacus group</taxon>
    </lineage>
</organism>
<dbReference type="SUPFAM" id="SSF52540">
    <property type="entry name" value="P-loop containing nucleoside triphosphate hydrolases"/>
    <property type="match status" value="1"/>
</dbReference>
<dbReference type="EMBL" id="CP023695">
    <property type="protein sequence ID" value="QEV18280.1"/>
    <property type="molecule type" value="Genomic_DNA"/>
</dbReference>
<keyword evidence="3" id="KW-1185">Reference proteome</keyword>
<evidence type="ECO:0000259" key="1">
    <source>
        <dbReference type="Pfam" id="PF08378"/>
    </source>
</evidence>
<dbReference type="InterPro" id="IPR011528">
    <property type="entry name" value="NERD"/>
</dbReference>